<dbReference type="InterPro" id="IPR001356">
    <property type="entry name" value="HD"/>
</dbReference>
<dbReference type="FunFam" id="1.10.10.60:FF:000679">
    <property type="entry name" value="Homeobox protein aristaless"/>
    <property type="match status" value="1"/>
</dbReference>
<evidence type="ECO:0000256" key="11">
    <source>
        <dbReference type="RuleBase" id="RU000682"/>
    </source>
</evidence>
<feature type="DNA-binding region" description="Homeobox" evidence="10">
    <location>
        <begin position="302"/>
        <end position="361"/>
    </location>
</feature>
<proteinExistence type="inferred from homology"/>
<dbReference type="GO" id="GO:0000978">
    <property type="term" value="F:RNA polymerase II cis-regulatory region sequence-specific DNA binding"/>
    <property type="evidence" value="ECO:0007669"/>
    <property type="project" value="TreeGrafter"/>
</dbReference>
<keyword evidence="15" id="KW-1185">Reference proteome</keyword>
<dbReference type="SMART" id="SM00351">
    <property type="entry name" value="PAX"/>
    <property type="match status" value="1"/>
</dbReference>
<dbReference type="InterPro" id="IPR009057">
    <property type="entry name" value="Homeodomain-like_sf"/>
</dbReference>
<name>A0A0V1N4V1_9BILA</name>
<evidence type="ECO:0000256" key="3">
    <source>
        <dbReference type="ARBA" id="ARBA00022473"/>
    </source>
</evidence>
<evidence type="ECO:0000256" key="2">
    <source>
        <dbReference type="ARBA" id="ARBA00005733"/>
    </source>
</evidence>
<evidence type="ECO:0000256" key="7">
    <source>
        <dbReference type="ARBA" id="ARBA00023155"/>
    </source>
</evidence>
<dbReference type="GO" id="GO:0030182">
    <property type="term" value="P:neuron differentiation"/>
    <property type="evidence" value="ECO:0007669"/>
    <property type="project" value="UniProtKB-ARBA"/>
</dbReference>
<keyword evidence="5" id="KW-0805">Transcription regulation</keyword>
<evidence type="ECO:0000256" key="8">
    <source>
        <dbReference type="ARBA" id="ARBA00023163"/>
    </source>
</evidence>
<dbReference type="Proteomes" id="UP000054843">
    <property type="component" value="Unassembled WGS sequence"/>
</dbReference>
<dbReference type="GO" id="GO:0048513">
    <property type="term" value="P:animal organ development"/>
    <property type="evidence" value="ECO:0007669"/>
    <property type="project" value="UniProtKB-ARBA"/>
</dbReference>
<dbReference type="FunFam" id="1.10.10.10:FF:000003">
    <property type="entry name" value="Paired box protein Pax-6"/>
    <property type="match status" value="1"/>
</dbReference>
<dbReference type="GO" id="GO:0000981">
    <property type="term" value="F:DNA-binding transcription factor activity, RNA polymerase II-specific"/>
    <property type="evidence" value="ECO:0007669"/>
    <property type="project" value="InterPro"/>
</dbReference>
<evidence type="ECO:0000259" key="12">
    <source>
        <dbReference type="PROSITE" id="PS50071"/>
    </source>
</evidence>
<dbReference type="Pfam" id="PF00046">
    <property type="entry name" value="Homeodomain"/>
    <property type="match status" value="1"/>
</dbReference>
<organism evidence="14 15">
    <name type="scientific">Trichinella papuae</name>
    <dbReference type="NCBI Taxonomy" id="268474"/>
    <lineage>
        <taxon>Eukaryota</taxon>
        <taxon>Metazoa</taxon>
        <taxon>Ecdysozoa</taxon>
        <taxon>Nematoda</taxon>
        <taxon>Enoplea</taxon>
        <taxon>Dorylaimia</taxon>
        <taxon>Trichinellida</taxon>
        <taxon>Trichinellidae</taxon>
        <taxon>Trichinella</taxon>
    </lineage>
</organism>
<gene>
    <name evidence="14" type="primary">Pax6</name>
    <name evidence="14" type="ORF">T10_2586</name>
</gene>
<dbReference type="Pfam" id="PF00292">
    <property type="entry name" value="PAX"/>
    <property type="match status" value="1"/>
</dbReference>
<dbReference type="OrthoDB" id="6159439at2759"/>
<dbReference type="PROSITE" id="PS51057">
    <property type="entry name" value="PAIRED_2"/>
    <property type="match status" value="1"/>
</dbReference>
<dbReference type="STRING" id="268474.A0A0V1N4V1"/>
<dbReference type="FunFam" id="1.10.10.10:FF:000069">
    <property type="entry name" value="Paired box protein Pax-6"/>
    <property type="match status" value="1"/>
</dbReference>
<evidence type="ECO:0000313" key="15">
    <source>
        <dbReference type="Proteomes" id="UP000054843"/>
    </source>
</evidence>
<dbReference type="AlphaFoldDB" id="A0A0V1N4V1"/>
<dbReference type="PRINTS" id="PR00027">
    <property type="entry name" value="PAIREDBOX"/>
</dbReference>
<dbReference type="PROSITE" id="PS00034">
    <property type="entry name" value="PAIRED_1"/>
    <property type="match status" value="1"/>
</dbReference>
<evidence type="ECO:0000256" key="6">
    <source>
        <dbReference type="ARBA" id="ARBA00023125"/>
    </source>
</evidence>
<accession>A0A0V1N4V1</accession>
<comment type="subcellular location">
    <subcellularLocation>
        <location evidence="1 10 11">Nucleus</location>
    </subcellularLocation>
</comment>
<dbReference type="PROSITE" id="PS00027">
    <property type="entry name" value="HOMEOBOX_1"/>
    <property type="match status" value="1"/>
</dbReference>
<dbReference type="GO" id="GO:0005634">
    <property type="term" value="C:nucleus"/>
    <property type="evidence" value="ECO:0007669"/>
    <property type="project" value="UniProtKB-SubCell"/>
</dbReference>
<evidence type="ECO:0000256" key="10">
    <source>
        <dbReference type="PROSITE-ProRule" id="PRU00108"/>
    </source>
</evidence>
<dbReference type="InterPro" id="IPR043182">
    <property type="entry name" value="PAIRED_DNA-bd_dom"/>
</dbReference>
<keyword evidence="3" id="KW-0217">Developmental protein</keyword>
<keyword evidence="7 10" id="KW-0371">Homeobox</keyword>
<dbReference type="InterPro" id="IPR001523">
    <property type="entry name" value="Paired_dom"/>
</dbReference>
<keyword evidence="9 10" id="KW-0539">Nucleus</keyword>
<keyword evidence="8" id="KW-0804">Transcription</keyword>
<dbReference type="PROSITE" id="PS50071">
    <property type="entry name" value="HOMEOBOX_2"/>
    <property type="match status" value="1"/>
</dbReference>
<evidence type="ECO:0000256" key="9">
    <source>
        <dbReference type="ARBA" id="ARBA00023242"/>
    </source>
</evidence>
<dbReference type="PANTHER" id="PTHR45636:SF41">
    <property type="entry name" value="PAIRED BOX PROTEIN PAX-6-RELATED"/>
    <property type="match status" value="1"/>
</dbReference>
<dbReference type="Gene3D" id="1.10.10.10">
    <property type="entry name" value="Winged helix-like DNA-binding domain superfamily/Winged helix DNA-binding domain"/>
    <property type="match status" value="2"/>
</dbReference>
<evidence type="ECO:0000313" key="14">
    <source>
        <dbReference type="EMBL" id="KRZ79048.1"/>
    </source>
</evidence>
<dbReference type="InterPro" id="IPR036388">
    <property type="entry name" value="WH-like_DNA-bd_sf"/>
</dbReference>
<dbReference type="InterPro" id="IPR017970">
    <property type="entry name" value="Homeobox_CS"/>
</dbReference>
<keyword evidence="6 10" id="KW-0238">DNA-binding</keyword>
<comment type="caution">
    <text evidence="14">The sequence shown here is derived from an EMBL/GenBank/DDBJ whole genome shotgun (WGS) entry which is preliminary data.</text>
</comment>
<dbReference type="PANTHER" id="PTHR45636">
    <property type="entry name" value="PAIRED BOX PROTEIN PAX-6-RELATED-RELATED"/>
    <property type="match status" value="1"/>
</dbReference>
<evidence type="ECO:0000259" key="13">
    <source>
        <dbReference type="PROSITE" id="PS51057"/>
    </source>
</evidence>
<evidence type="ECO:0000256" key="5">
    <source>
        <dbReference type="ARBA" id="ARBA00023015"/>
    </source>
</evidence>
<evidence type="ECO:0000256" key="1">
    <source>
        <dbReference type="ARBA" id="ARBA00004123"/>
    </source>
</evidence>
<dbReference type="EMBL" id="JYDO01000008">
    <property type="protein sequence ID" value="KRZ79048.1"/>
    <property type="molecule type" value="Genomic_DNA"/>
</dbReference>
<sequence length="547" mass="60279">MRNDKKGFSDLHRTSFGVRSEQKAVRVLQWIKTKPTVSFKANPKSRVRSLYQPCMAHMFNNCFANHTVLWQTATFQESSIRQRHTGVNQLGGVFVNGRPLPDSTRQKIIELAHQGARPCDISRILQVSNGCVSKILCRYYETGSIRPRAIGGSKPRVATNKVVDKIADYKRECPSIFAWEIRDRLLQENVCNQDNIPSVSSINRVLRNLAAQKEQQAAQQEIYDKLRMSWNGGHSWLYSPAAAAAIPQPNAHVTSMNPSAPNFFTNFAVTPTVESKKEEEAKQLDSSGDDAASARLRLKRKLQRNRTSFTQEQIDSLEREFERTHYPDVFARERLAGRINLPEARIQVWFSNRRAKWRREEKLRNQKRVFDCGNTTTTNPSHQNTGISSVSTAQASAAAAAAAAAAAVTAPMSVPRNFPSAFPQPTVSMYPGLSQPTISDTYGLSGVANFSMTPSLAGNSADVSSYSCMLPGAPPSRVYDPLHAYRSFGAASQNTGHQMSSGPVNTAGNVSAGLISAGVSVPLQVPGQVLTDMSGCTVTQYWPARLQ</sequence>
<comment type="similarity">
    <text evidence="2">Belongs to the paired homeobox family.</text>
</comment>
<dbReference type="GO" id="GO:0051240">
    <property type="term" value="P:positive regulation of multicellular organismal process"/>
    <property type="evidence" value="ECO:0007669"/>
    <property type="project" value="UniProtKB-ARBA"/>
</dbReference>
<dbReference type="Gene3D" id="1.10.10.60">
    <property type="entry name" value="Homeodomain-like"/>
    <property type="match status" value="1"/>
</dbReference>
<dbReference type="SMART" id="SM00389">
    <property type="entry name" value="HOX"/>
    <property type="match status" value="1"/>
</dbReference>
<dbReference type="CDD" id="cd00086">
    <property type="entry name" value="homeodomain"/>
    <property type="match status" value="1"/>
</dbReference>
<dbReference type="InterPro" id="IPR043565">
    <property type="entry name" value="PAX_fam"/>
</dbReference>
<feature type="domain" description="Paired" evidence="13">
    <location>
        <begin position="83"/>
        <end position="209"/>
    </location>
</feature>
<keyword evidence="4" id="KW-0563">Paired box</keyword>
<dbReference type="SUPFAM" id="SSF46689">
    <property type="entry name" value="Homeodomain-like"/>
    <property type="match status" value="2"/>
</dbReference>
<protein>
    <submittedName>
        <fullName evidence="14">Paired box protein Pax-6</fullName>
    </submittedName>
</protein>
<feature type="domain" description="Homeobox" evidence="12">
    <location>
        <begin position="300"/>
        <end position="360"/>
    </location>
</feature>
<reference evidence="14 15" key="1">
    <citation type="submission" date="2015-01" db="EMBL/GenBank/DDBJ databases">
        <title>Evolution of Trichinella species and genotypes.</title>
        <authorList>
            <person name="Korhonen P.K."/>
            <person name="Edoardo P."/>
            <person name="Giuseppe L.R."/>
            <person name="Gasser R.B."/>
        </authorList>
    </citation>
    <scope>NUCLEOTIDE SEQUENCE [LARGE SCALE GENOMIC DNA]</scope>
    <source>
        <strain evidence="14">ISS1980</strain>
    </source>
</reference>
<evidence type="ECO:0000256" key="4">
    <source>
        <dbReference type="ARBA" id="ARBA00022724"/>
    </source>
</evidence>
<dbReference type="CDD" id="cd00131">
    <property type="entry name" value="PAX"/>
    <property type="match status" value="1"/>
</dbReference>